<dbReference type="SUPFAM" id="SSF140741">
    <property type="entry name" value="RUN domain-like"/>
    <property type="match status" value="1"/>
</dbReference>
<dbReference type="Gene3D" id="1.20.58.900">
    <property type="match status" value="1"/>
</dbReference>
<dbReference type="Proteomes" id="UP001174909">
    <property type="component" value="Unassembled WGS sequence"/>
</dbReference>
<feature type="non-terminal residue" evidence="2">
    <location>
        <position position="1"/>
    </location>
</feature>
<dbReference type="GO" id="GO:0019894">
    <property type="term" value="F:kinesin binding"/>
    <property type="evidence" value="ECO:0007669"/>
    <property type="project" value="TreeGrafter"/>
</dbReference>
<dbReference type="EMBL" id="CASHTH010001188">
    <property type="protein sequence ID" value="CAI8012510.1"/>
    <property type="molecule type" value="Genomic_DNA"/>
</dbReference>
<reference evidence="2" key="1">
    <citation type="submission" date="2023-03" db="EMBL/GenBank/DDBJ databases">
        <authorList>
            <person name="Steffen K."/>
            <person name="Cardenas P."/>
        </authorList>
    </citation>
    <scope>NUCLEOTIDE SEQUENCE</scope>
</reference>
<dbReference type="PANTHER" id="PTHR46556:SF1">
    <property type="entry name" value="PLECKSTRIN HOMOLOGY DOMAIN-CONTAINING FAMILY M MEMBER 2"/>
    <property type="match status" value="1"/>
</dbReference>
<organism evidence="2 3">
    <name type="scientific">Geodia barretti</name>
    <name type="common">Barrett's horny sponge</name>
    <dbReference type="NCBI Taxonomy" id="519541"/>
    <lineage>
        <taxon>Eukaryota</taxon>
        <taxon>Metazoa</taxon>
        <taxon>Porifera</taxon>
        <taxon>Demospongiae</taxon>
        <taxon>Heteroscleromorpha</taxon>
        <taxon>Tetractinellida</taxon>
        <taxon>Astrophorina</taxon>
        <taxon>Geodiidae</taxon>
        <taxon>Geodia</taxon>
    </lineage>
</organism>
<dbReference type="InterPro" id="IPR047327">
    <property type="entry name" value="RUN_PLEKHM2"/>
</dbReference>
<feature type="domain" description="RUN" evidence="1">
    <location>
        <begin position="41"/>
        <end position="165"/>
    </location>
</feature>
<evidence type="ECO:0000259" key="1">
    <source>
        <dbReference type="PROSITE" id="PS50826"/>
    </source>
</evidence>
<dbReference type="PROSITE" id="PS50826">
    <property type="entry name" value="RUN"/>
    <property type="match status" value="1"/>
</dbReference>
<evidence type="ECO:0000313" key="3">
    <source>
        <dbReference type="Proteomes" id="UP001174909"/>
    </source>
</evidence>
<dbReference type="GO" id="GO:0032880">
    <property type="term" value="P:regulation of protein localization"/>
    <property type="evidence" value="ECO:0007669"/>
    <property type="project" value="TreeGrafter"/>
</dbReference>
<dbReference type="Pfam" id="PF02759">
    <property type="entry name" value="RUN"/>
    <property type="match status" value="1"/>
</dbReference>
<dbReference type="PANTHER" id="PTHR46556">
    <property type="entry name" value="PLECKSTRIN HOMOLOGY DOMAIN-CONTAINING FAMILY M MEMBER 2"/>
    <property type="match status" value="1"/>
</dbReference>
<dbReference type="GO" id="GO:0032418">
    <property type="term" value="P:lysosome localization"/>
    <property type="evidence" value="ECO:0007669"/>
    <property type="project" value="TreeGrafter"/>
</dbReference>
<dbReference type="InterPro" id="IPR053015">
    <property type="entry name" value="PH_domain-containing_M2"/>
</dbReference>
<dbReference type="InterPro" id="IPR004012">
    <property type="entry name" value="Run_dom"/>
</dbReference>
<evidence type="ECO:0000313" key="2">
    <source>
        <dbReference type="EMBL" id="CAI8012510.1"/>
    </source>
</evidence>
<dbReference type="CDD" id="cd17680">
    <property type="entry name" value="RUN_PLEKHM2"/>
    <property type="match status" value="1"/>
</dbReference>
<gene>
    <name evidence="2" type="ORF">GBAR_LOCUS8026</name>
</gene>
<dbReference type="GO" id="GO:0010008">
    <property type="term" value="C:endosome membrane"/>
    <property type="evidence" value="ECO:0007669"/>
    <property type="project" value="TreeGrafter"/>
</dbReference>
<keyword evidence="3" id="KW-1185">Reference proteome</keyword>
<accession>A0AA35RJ65</accession>
<comment type="caution">
    <text evidence="2">The sequence shown here is derived from an EMBL/GenBank/DDBJ whole genome shotgun (WGS) entry which is preliminary data.</text>
</comment>
<proteinExistence type="predicted"/>
<dbReference type="AlphaFoldDB" id="A0AA35RJ65"/>
<dbReference type="InterPro" id="IPR037213">
    <property type="entry name" value="Run_dom_sf"/>
</dbReference>
<protein>
    <submittedName>
        <fullName evidence="2">Pleckstrin homology domain-containing family M member 2</fullName>
    </submittedName>
</protein>
<dbReference type="GO" id="GO:0007030">
    <property type="term" value="P:Golgi organization"/>
    <property type="evidence" value="ECO:0007669"/>
    <property type="project" value="TreeGrafter"/>
</dbReference>
<name>A0AA35RJ65_GEOBA</name>
<sequence>MSRGGGTGTKKDVLLELVSRDIKELQRVHSESKSSDVKAFTEAEEPAQLLCDHLDHILMHGLREFEDGYWPFVRHFTRNELVQRIRQLKRVTTSVGRGRSWLYTALNEQSVESYIRMFAENQDIVEGFYLRYQLYYAPVLCSGTPLIWIPMGQKKVSVLVRCPYFMVQRTVVGE</sequence>